<accession>A0A8I2YQV3</accession>
<dbReference type="EMBL" id="JAGFBS010000024">
    <property type="protein sequence ID" value="KAG6373050.1"/>
    <property type="molecule type" value="Genomic_DNA"/>
</dbReference>
<proteinExistence type="predicted"/>
<keyword evidence="3" id="KW-1185">Reference proteome</keyword>
<comment type="caution">
    <text evidence="2">The sequence shown here is derived from an EMBL/GenBank/DDBJ whole genome shotgun (WGS) entry which is preliminary data.</text>
</comment>
<evidence type="ECO:0000313" key="3">
    <source>
        <dbReference type="Proteomes" id="UP000683000"/>
    </source>
</evidence>
<dbReference type="AlphaFoldDB" id="A0A8I2YQV3"/>
<organism evidence="2 3">
    <name type="scientific">Boletus reticuloceps</name>
    <dbReference type="NCBI Taxonomy" id="495285"/>
    <lineage>
        <taxon>Eukaryota</taxon>
        <taxon>Fungi</taxon>
        <taxon>Dikarya</taxon>
        <taxon>Basidiomycota</taxon>
        <taxon>Agaricomycotina</taxon>
        <taxon>Agaricomycetes</taxon>
        <taxon>Agaricomycetidae</taxon>
        <taxon>Boletales</taxon>
        <taxon>Boletineae</taxon>
        <taxon>Boletaceae</taxon>
        <taxon>Boletoideae</taxon>
        <taxon>Boletus</taxon>
    </lineage>
</organism>
<dbReference type="EMBL" id="JAGFBS010000011">
    <property type="protein sequence ID" value="KAG6376780.1"/>
    <property type="molecule type" value="Genomic_DNA"/>
</dbReference>
<evidence type="ECO:0000313" key="1">
    <source>
        <dbReference type="EMBL" id="KAG6373050.1"/>
    </source>
</evidence>
<dbReference type="Proteomes" id="UP000683000">
    <property type="component" value="Unassembled WGS sequence"/>
</dbReference>
<protein>
    <submittedName>
        <fullName evidence="2">Uncharacterized protein</fullName>
    </submittedName>
</protein>
<reference evidence="2" key="1">
    <citation type="submission" date="2021-03" db="EMBL/GenBank/DDBJ databases">
        <title>Evolutionary innovations through gain and loss of genes in the ectomycorrhizal Boletales.</title>
        <authorList>
            <person name="Wu G."/>
            <person name="Miyauchi S."/>
            <person name="Morin E."/>
            <person name="Yang Z.-L."/>
            <person name="Xu J."/>
            <person name="Martin F.M."/>
        </authorList>
    </citation>
    <scope>NUCLEOTIDE SEQUENCE</scope>
    <source>
        <strain evidence="2">BR01</strain>
    </source>
</reference>
<evidence type="ECO:0000313" key="2">
    <source>
        <dbReference type="EMBL" id="KAG6376780.1"/>
    </source>
</evidence>
<sequence>MSNQSEMPPNHLRLHINDLQDILASIALDQLADVESVWYEYWDCVLNYWTRRSSDGTTRLSVAPQRQLIREILVDKTEVDVDHDWSYEADAGDTSMERVSDQPRGLQERIDEARAGVNTESRIPDFVAFALRRHGLPHRRLVCIIEIKPRADMFRSRVSRSAPQIVTQAKFAFDSFPDLRHVLAIIAFGDSWSMYRFPRDELARLYIKHVIGFKDNDTFDPEKAPKQPKTMDISKYVVIPFSKVLKANGSNYSNAFEKAIGLITADLKARSDSLKLEWKC</sequence>
<gene>
    <name evidence="2" type="ORF">JVT61DRAFT_1804</name>
    <name evidence="1" type="ORF">JVT61DRAFT_7110</name>
</gene>
<name>A0A8I2YQV3_9AGAM</name>